<protein>
    <recommendedName>
        <fullName evidence="14">WW domain binding protein VOPP1</fullName>
    </recommendedName>
    <alternativeName>
        <fullName evidence="15">Vesicular, overexpressed in cancer, prosurvival protein 1</fullName>
    </alternativeName>
</protein>
<dbReference type="GO" id="GO:0005765">
    <property type="term" value="C:lysosomal membrane"/>
    <property type="evidence" value="ECO:0007669"/>
    <property type="project" value="UniProtKB-SubCell"/>
</dbReference>
<organism evidence="19 20">
    <name type="scientific">Danaus plexippus plexippus</name>
    <dbReference type="NCBI Taxonomy" id="278856"/>
    <lineage>
        <taxon>Eukaryota</taxon>
        <taxon>Metazoa</taxon>
        <taxon>Ecdysozoa</taxon>
        <taxon>Arthropoda</taxon>
        <taxon>Hexapoda</taxon>
        <taxon>Insecta</taxon>
        <taxon>Pterygota</taxon>
        <taxon>Neoptera</taxon>
        <taxon>Endopterygota</taxon>
        <taxon>Lepidoptera</taxon>
        <taxon>Glossata</taxon>
        <taxon>Ditrysia</taxon>
        <taxon>Papilionoidea</taxon>
        <taxon>Nymphalidae</taxon>
        <taxon>Danainae</taxon>
        <taxon>Danaini</taxon>
        <taxon>Danaina</taxon>
        <taxon>Danaus</taxon>
        <taxon>Danaus</taxon>
    </lineage>
</organism>
<evidence type="ECO:0000256" key="15">
    <source>
        <dbReference type="ARBA" id="ARBA00035715"/>
    </source>
</evidence>
<evidence type="ECO:0000256" key="14">
    <source>
        <dbReference type="ARBA" id="ARBA00035708"/>
    </source>
</evidence>
<sequence length="447" mass="48990">MIFFCLAVSMLGVILTKPACAAATPCGGGRLCPPDWFCCGDDCCAPPTFNTRRIANDSLREVFVTSWYSQWQVLFLLVTLGGIALCCAWCLYRRPSCACSLSCCTRARSERDSAGSVCAPPRYSRCGSVHQAPPPYAEVTSKPDLYPLVITCGEGDGKAGGSYLMVHYFRNYVIRAPGSLSATSTAESLNSSFICNAANEADTHTLSDPKTLTSENTTTHYDRPTRAHIALPEANTMIPPPYSCASSCSCARGLRDLGLTDERRRDHAITPDQNYDLELELIDCEMYCDGGCKPRLGSSPPPRRSSPSADDSYCERAAYLRHLFLTSPDTPGGCESPPQPTSPTQSRESTLRRQIDERCQRRHDFLRRPPRTRKSSLYIPLSKVPPGSRKFLTRSAPVTPSGALVPNLLSFTQRVSASRLSSKSSRLEEENDPLLIDGEAADTDHKF</sequence>
<evidence type="ECO:0000256" key="16">
    <source>
        <dbReference type="ARBA" id="ARBA00046288"/>
    </source>
</evidence>
<evidence type="ECO:0000256" key="9">
    <source>
        <dbReference type="ARBA" id="ARBA00023136"/>
    </source>
</evidence>
<evidence type="ECO:0000313" key="20">
    <source>
        <dbReference type="Proteomes" id="UP000007151"/>
    </source>
</evidence>
<evidence type="ECO:0000256" key="18">
    <source>
        <dbReference type="SAM" id="SignalP"/>
    </source>
</evidence>
<keyword evidence="8" id="KW-0805">Transcription regulation</keyword>
<evidence type="ECO:0000256" key="11">
    <source>
        <dbReference type="ARBA" id="ARBA00023228"/>
    </source>
</evidence>
<feature type="region of interest" description="Disordered" evidence="17">
    <location>
        <begin position="328"/>
        <end position="353"/>
    </location>
</feature>
<evidence type="ECO:0000256" key="13">
    <source>
        <dbReference type="ARBA" id="ARBA00035628"/>
    </source>
</evidence>
<keyword evidence="6" id="KW-0967">Endosome</keyword>
<dbReference type="Proteomes" id="UP000007151">
    <property type="component" value="Unassembled WGS sequence"/>
</dbReference>
<evidence type="ECO:0000256" key="8">
    <source>
        <dbReference type="ARBA" id="ARBA00023015"/>
    </source>
</evidence>
<keyword evidence="12" id="KW-0968">Cytoplasmic vesicle</keyword>
<keyword evidence="5 18" id="KW-0732">Signal</keyword>
<dbReference type="eggNOG" id="ENOG502S0SW">
    <property type="taxonomic scope" value="Eukaryota"/>
</dbReference>
<dbReference type="KEGG" id="dpl:KGM_209631"/>
<dbReference type="AlphaFoldDB" id="A0A212FET6"/>
<evidence type="ECO:0000256" key="12">
    <source>
        <dbReference type="ARBA" id="ARBA00023329"/>
    </source>
</evidence>
<dbReference type="EMBL" id="AGBW02008897">
    <property type="protein sequence ID" value="OWR52244.1"/>
    <property type="molecule type" value="Genomic_DNA"/>
</dbReference>
<keyword evidence="7" id="KW-1133">Transmembrane helix</keyword>
<evidence type="ECO:0000313" key="19">
    <source>
        <dbReference type="EMBL" id="OWR52244.1"/>
    </source>
</evidence>
<keyword evidence="20" id="KW-1185">Reference proteome</keyword>
<evidence type="ECO:0000256" key="17">
    <source>
        <dbReference type="SAM" id="MobiDB-lite"/>
    </source>
</evidence>
<dbReference type="InterPro" id="IPR026229">
    <property type="entry name" value="VOPP1"/>
</dbReference>
<comment type="similarity">
    <text evidence="3">Belongs to the VOPP1/ECOP family.</text>
</comment>
<evidence type="ECO:0000256" key="3">
    <source>
        <dbReference type="ARBA" id="ARBA00006655"/>
    </source>
</evidence>
<evidence type="ECO:0000256" key="5">
    <source>
        <dbReference type="ARBA" id="ARBA00022729"/>
    </source>
</evidence>
<keyword evidence="9" id="KW-0472">Membrane</keyword>
<evidence type="ECO:0000256" key="10">
    <source>
        <dbReference type="ARBA" id="ARBA00023163"/>
    </source>
</evidence>
<dbReference type="PANTHER" id="PTHR14971">
    <property type="entry name" value="VESICULAR, OVEREXPRESSED IN CANCER, PROSURVIVAL PROTEIN 1"/>
    <property type="match status" value="1"/>
</dbReference>
<dbReference type="PANTHER" id="PTHR14971:SF2">
    <property type="entry name" value="VESICULAR, OVEREXPRESSED IN CANCER, PROSURVIVAL PROTEIN 1"/>
    <property type="match status" value="1"/>
</dbReference>
<name>A0A212FET6_DANPL</name>
<evidence type="ECO:0000256" key="4">
    <source>
        <dbReference type="ARBA" id="ARBA00022692"/>
    </source>
</evidence>
<proteinExistence type="inferred from homology"/>
<reference evidence="19 20" key="1">
    <citation type="journal article" date="2011" name="Cell">
        <title>The monarch butterfly genome yields insights into long-distance migration.</title>
        <authorList>
            <person name="Zhan S."/>
            <person name="Merlin C."/>
            <person name="Boore J.L."/>
            <person name="Reppert S.M."/>
        </authorList>
    </citation>
    <scope>NUCLEOTIDE SEQUENCE [LARGE SCALE GENOMIC DNA]</scope>
    <source>
        <strain evidence="19">F-2</strain>
    </source>
</reference>
<dbReference type="STRING" id="278856.A0A212FET6"/>
<evidence type="ECO:0000256" key="2">
    <source>
        <dbReference type="ARBA" id="ARBA00004656"/>
    </source>
</evidence>
<evidence type="ECO:0000256" key="1">
    <source>
        <dbReference type="ARBA" id="ARBA00004156"/>
    </source>
</evidence>
<feature type="region of interest" description="Disordered" evidence="17">
    <location>
        <begin position="416"/>
        <end position="447"/>
    </location>
</feature>
<gene>
    <name evidence="19" type="ORF">KGM_209631</name>
</gene>
<feature type="chain" id="PRO_5011113947" description="WW domain binding protein VOPP1" evidence="18">
    <location>
        <begin position="22"/>
        <end position="447"/>
    </location>
</feature>
<keyword evidence="11" id="KW-0458">Lysosome</keyword>
<evidence type="ECO:0000256" key="6">
    <source>
        <dbReference type="ARBA" id="ARBA00022753"/>
    </source>
</evidence>
<dbReference type="InParanoid" id="A0A212FET6"/>
<evidence type="ECO:0000256" key="7">
    <source>
        <dbReference type="ARBA" id="ARBA00022989"/>
    </source>
</evidence>
<keyword evidence="10" id="KW-0804">Transcription</keyword>
<comment type="caution">
    <text evidence="19">The sequence shown here is derived from an EMBL/GenBank/DDBJ whole genome shotgun (WGS) entry which is preliminary data.</text>
</comment>
<accession>A0A212FET6</accession>
<keyword evidence="4" id="KW-0812">Transmembrane</keyword>
<comment type="subcellular location">
    <subcellularLocation>
        <location evidence="1">Cytoplasmic vesicle membrane</location>
    </subcellularLocation>
    <subcellularLocation>
        <location evidence="16">Endomembrane system</location>
        <topology evidence="16">Single-pass type I membrane protein</topology>
    </subcellularLocation>
    <subcellularLocation>
        <location evidence="13">Late endosome membrane</location>
        <topology evidence="13">Single-pass membrane protein</topology>
    </subcellularLocation>
    <subcellularLocation>
        <location evidence="2">Lysosome membrane</location>
    </subcellularLocation>
</comment>
<feature type="signal peptide" evidence="18">
    <location>
        <begin position="1"/>
        <end position="21"/>
    </location>
</feature>
<dbReference type="GO" id="GO:0031902">
    <property type="term" value="C:late endosome membrane"/>
    <property type="evidence" value="ECO:0007669"/>
    <property type="project" value="UniProtKB-SubCell"/>
</dbReference>